<dbReference type="CDD" id="cd02440">
    <property type="entry name" value="AdoMet_MTases"/>
    <property type="match status" value="1"/>
</dbReference>
<gene>
    <name evidence="1" type="ORF">D7V88_33830</name>
</gene>
<evidence type="ECO:0000313" key="1">
    <source>
        <dbReference type="EMBL" id="RKG75251.1"/>
    </source>
</evidence>
<dbReference type="OrthoDB" id="5525831at2"/>
<dbReference type="Pfam" id="PF06080">
    <property type="entry name" value="DUF938"/>
    <property type="match status" value="1"/>
</dbReference>
<evidence type="ECO:0000313" key="2">
    <source>
        <dbReference type="Proteomes" id="UP000268094"/>
    </source>
</evidence>
<dbReference type="InterPro" id="IPR010342">
    <property type="entry name" value="DUF938"/>
</dbReference>
<protein>
    <submittedName>
        <fullName evidence="1">DUF938 domain-containing protein</fullName>
    </submittedName>
</protein>
<organism evidence="1 2">
    <name type="scientific">Corallococcus terminator</name>
    <dbReference type="NCBI Taxonomy" id="2316733"/>
    <lineage>
        <taxon>Bacteria</taxon>
        <taxon>Pseudomonadati</taxon>
        <taxon>Myxococcota</taxon>
        <taxon>Myxococcia</taxon>
        <taxon>Myxococcales</taxon>
        <taxon>Cystobacterineae</taxon>
        <taxon>Myxococcaceae</taxon>
        <taxon>Corallococcus</taxon>
    </lineage>
</organism>
<dbReference type="AlphaFoldDB" id="A0A3A8IA61"/>
<comment type="caution">
    <text evidence="1">The sequence shown here is derived from an EMBL/GenBank/DDBJ whole genome shotgun (WGS) entry which is preliminary data.</text>
</comment>
<dbReference type="PANTHER" id="PTHR20974">
    <property type="entry name" value="UPF0585 PROTEIN CG18661"/>
    <property type="match status" value="1"/>
</dbReference>
<dbReference type="EMBL" id="RAVZ01000340">
    <property type="protein sequence ID" value="RKG75251.1"/>
    <property type="molecule type" value="Genomic_DNA"/>
</dbReference>
<proteinExistence type="predicted"/>
<dbReference type="SUPFAM" id="SSF53335">
    <property type="entry name" value="S-adenosyl-L-methionine-dependent methyltransferases"/>
    <property type="match status" value="1"/>
</dbReference>
<dbReference type="PANTHER" id="PTHR20974:SF0">
    <property type="entry name" value="UPF0585 PROTEIN CG18661"/>
    <property type="match status" value="1"/>
</dbReference>
<dbReference type="Proteomes" id="UP000268094">
    <property type="component" value="Unassembled WGS sequence"/>
</dbReference>
<reference evidence="2" key="1">
    <citation type="submission" date="2018-09" db="EMBL/GenBank/DDBJ databases">
        <authorList>
            <person name="Livingstone P.G."/>
            <person name="Whitworth D.E."/>
        </authorList>
    </citation>
    <scope>NUCLEOTIDE SEQUENCE [LARGE SCALE GENOMIC DNA]</scope>
    <source>
        <strain evidence="2">CA054A</strain>
    </source>
</reference>
<keyword evidence="2" id="KW-1185">Reference proteome</keyword>
<sequence>MMRHAPATERNREPLFAVLKEVLPASGVLLEVASGTGQHAAFFARAFPGLSWQPTDGDPGALESIDAWRAEEGTPNLLPARVLDASSDAWPVEHADAMLCVNMIHIAPWAACQGLMRGAGRVLRPGGRLVLYGPYFVEGVVPAPSNVAFDESLKARDAAWGVRELGAVSAEALRHGLVRERVVEMPSNNLTVVFAR</sequence>
<dbReference type="RefSeq" id="WP_120544744.1">
    <property type="nucleotide sequence ID" value="NZ_RAVZ01000340.1"/>
</dbReference>
<accession>A0A3A8IA61</accession>
<dbReference type="InterPro" id="IPR029063">
    <property type="entry name" value="SAM-dependent_MTases_sf"/>
</dbReference>
<name>A0A3A8IA61_9BACT</name>
<dbReference type="Gene3D" id="3.40.50.150">
    <property type="entry name" value="Vaccinia Virus protein VP39"/>
    <property type="match status" value="1"/>
</dbReference>